<name>A0A9P8UIA5_9PEZI</name>
<accession>A0A9P8UIA5</accession>
<dbReference type="PROSITE" id="PS51462">
    <property type="entry name" value="NUDIX"/>
    <property type="match status" value="1"/>
</dbReference>
<dbReference type="PRINTS" id="PR00502">
    <property type="entry name" value="NUDIXFAMILY"/>
</dbReference>
<comment type="caution">
    <text evidence="5">The sequence shown here is derived from an EMBL/GenBank/DDBJ whole genome shotgun (WGS) entry which is preliminary data.</text>
</comment>
<dbReference type="InterPro" id="IPR015797">
    <property type="entry name" value="NUDIX_hydrolase-like_dom_sf"/>
</dbReference>
<sequence length="171" mass="18863">MASHQGLMDYGLPTKVIGCKQPGIQYTERTAVRVVVKSPNNHVIVIKVNKGNYYKLPGGGVEAGEDHQQSAEREVTEETGCSVSVQGAPVATTEEYRNDLHQFSYCYIAHLLNEAGAPALTEDELADGLVHEWIHIDKALELMSQAEPTSELGRFIKERDIFLLREALKAA</sequence>
<organism evidence="5 6">
    <name type="scientific">Truncatella angustata</name>
    <dbReference type="NCBI Taxonomy" id="152316"/>
    <lineage>
        <taxon>Eukaryota</taxon>
        <taxon>Fungi</taxon>
        <taxon>Dikarya</taxon>
        <taxon>Ascomycota</taxon>
        <taxon>Pezizomycotina</taxon>
        <taxon>Sordariomycetes</taxon>
        <taxon>Xylariomycetidae</taxon>
        <taxon>Amphisphaeriales</taxon>
        <taxon>Sporocadaceae</taxon>
        <taxon>Truncatella</taxon>
    </lineage>
</organism>
<dbReference type="Gene3D" id="3.90.79.10">
    <property type="entry name" value="Nucleoside Triphosphate Pyrophosphohydrolase"/>
    <property type="match status" value="1"/>
</dbReference>
<dbReference type="InterPro" id="IPR020476">
    <property type="entry name" value="Nudix_hydrolase"/>
</dbReference>
<dbReference type="EMBL" id="JAGPXC010000005">
    <property type="protein sequence ID" value="KAH6652580.1"/>
    <property type="molecule type" value="Genomic_DNA"/>
</dbReference>
<gene>
    <name evidence="5" type="ORF">BKA67DRAFT_566943</name>
</gene>
<dbReference type="PANTHER" id="PTHR43046">
    <property type="entry name" value="GDP-MANNOSE MANNOSYL HYDROLASE"/>
    <property type="match status" value="1"/>
</dbReference>
<evidence type="ECO:0000259" key="4">
    <source>
        <dbReference type="PROSITE" id="PS51462"/>
    </source>
</evidence>
<feature type="domain" description="Nudix hydrolase" evidence="4">
    <location>
        <begin position="27"/>
        <end position="157"/>
    </location>
</feature>
<dbReference type="PANTHER" id="PTHR43046:SF12">
    <property type="entry name" value="GDP-MANNOSE MANNOSYL HYDROLASE"/>
    <property type="match status" value="1"/>
</dbReference>
<keyword evidence="6" id="KW-1185">Reference proteome</keyword>
<reference evidence="5" key="1">
    <citation type="journal article" date="2021" name="Nat. Commun.">
        <title>Genetic determinants of endophytism in the Arabidopsis root mycobiome.</title>
        <authorList>
            <person name="Mesny F."/>
            <person name="Miyauchi S."/>
            <person name="Thiergart T."/>
            <person name="Pickel B."/>
            <person name="Atanasova L."/>
            <person name="Karlsson M."/>
            <person name="Huettel B."/>
            <person name="Barry K.W."/>
            <person name="Haridas S."/>
            <person name="Chen C."/>
            <person name="Bauer D."/>
            <person name="Andreopoulos W."/>
            <person name="Pangilinan J."/>
            <person name="LaButti K."/>
            <person name="Riley R."/>
            <person name="Lipzen A."/>
            <person name="Clum A."/>
            <person name="Drula E."/>
            <person name="Henrissat B."/>
            <person name="Kohler A."/>
            <person name="Grigoriev I.V."/>
            <person name="Martin F.M."/>
            <person name="Hacquard S."/>
        </authorList>
    </citation>
    <scope>NUCLEOTIDE SEQUENCE</scope>
    <source>
        <strain evidence="5">MPI-SDFR-AT-0073</strain>
    </source>
</reference>
<dbReference type="Proteomes" id="UP000758603">
    <property type="component" value="Unassembled WGS sequence"/>
</dbReference>
<proteinExistence type="predicted"/>
<dbReference type="AlphaFoldDB" id="A0A9P8UIA5"/>
<dbReference type="InterPro" id="IPR000086">
    <property type="entry name" value="NUDIX_hydrolase_dom"/>
</dbReference>
<protein>
    <submittedName>
        <fullName evidence="5">NUDIX domain-containing protein</fullName>
    </submittedName>
</protein>
<dbReference type="GeneID" id="70131833"/>
<dbReference type="GO" id="GO:0016787">
    <property type="term" value="F:hydrolase activity"/>
    <property type="evidence" value="ECO:0007669"/>
    <property type="project" value="UniProtKB-KW"/>
</dbReference>
<evidence type="ECO:0000256" key="3">
    <source>
        <dbReference type="ARBA" id="ARBA00022842"/>
    </source>
</evidence>
<dbReference type="Pfam" id="PF00293">
    <property type="entry name" value="NUDIX"/>
    <property type="match status" value="1"/>
</dbReference>
<evidence type="ECO:0000313" key="6">
    <source>
        <dbReference type="Proteomes" id="UP000758603"/>
    </source>
</evidence>
<evidence type="ECO:0000313" key="5">
    <source>
        <dbReference type="EMBL" id="KAH6652580.1"/>
    </source>
</evidence>
<dbReference type="OrthoDB" id="2011998at2759"/>
<keyword evidence="3" id="KW-0460">Magnesium</keyword>
<comment type="cofactor">
    <cofactor evidence="1">
        <name>Mg(2+)</name>
        <dbReference type="ChEBI" id="CHEBI:18420"/>
    </cofactor>
</comment>
<dbReference type="RefSeq" id="XP_045956857.1">
    <property type="nucleotide sequence ID" value="XM_046102941.1"/>
</dbReference>
<keyword evidence="2" id="KW-0378">Hydrolase</keyword>
<evidence type="ECO:0000256" key="2">
    <source>
        <dbReference type="ARBA" id="ARBA00022801"/>
    </source>
</evidence>
<evidence type="ECO:0000256" key="1">
    <source>
        <dbReference type="ARBA" id="ARBA00001946"/>
    </source>
</evidence>
<dbReference type="SUPFAM" id="SSF55811">
    <property type="entry name" value="Nudix"/>
    <property type="match status" value="1"/>
</dbReference>